<evidence type="ECO:0000313" key="1">
    <source>
        <dbReference type="EMBL" id="MBC3916713.1"/>
    </source>
</evidence>
<gene>
    <name evidence="1" type="ORF">H8L32_04440</name>
</gene>
<keyword evidence="2" id="KW-1185">Reference proteome</keyword>
<protein>
    <submittedName>
        <fullName evidence="1">Uncharacterized protein</fullName>
    </submittedName>
</protein>
<reference evidence="1 2" key="1">
    <citation type="submission" date="2020-08" db="EMBL/GenBank/DDBJ databases">
        <title>Novel species isolated from subtropical streams in China.</title>
        <authorList>
            <person name="Lu H."/>
        </authorList>
    </citation>
    <scope>NUCLEOTIDE SEQUENCE [LARGE SCALE GENOMIC DNA]</scope>
    <source>
        <strain evidence="1 2">CY18W</strain>
    </source>
</reference>
<comment type="caution">
    <text evidence="1">The sequence shown here is derived from an EMBL/GenBank/DDBJ whole genome shotgun (WGS) entry which is preliminary data.</text>
</comment>
<evidence type="ECO:0000313" key="2">
    <source>
        <dbReference type="Proteomes" id="UP000650424"/>
    </source>
</evidence>
<sequence>MTSRDTDINDIDPMQDAEFEEFLQGKGALADLLHELPQDTPSAALDAAILADAEAALDPHLRLAASEVPMIQAAILAPQPTLPVQPVLSPLAAANDVQNPDASSLTSPSSQKPSFLWRWKLPLGLAASVLLAVPFVLLQKNQQDTYPQLAKNEVQLQVPEERKAATVVAAAPMADMDSAAANIPAQSPRKPAGSVKAKSRLMDKDNTVVAMNRPEPVAPVVAQVAAVPAAATIAIPVPPAAAIAAEPVIVASATPDALRRAIPAAPAAAMSAAEVSSLAKMAANAASDDKQAAGGQAERARTFATGSVAMKEEVPRQYLRANEAETKPAIPQTSMDTRMAKSAAPLSAPAMAAMKSSVEKQLADNSNNVAMPAPVATAPPPMVQTPPVAAPVSDAQLRLAKIEKLIKAKQNKTALEEWNRFRTVYPDYVVDLSLQKQIENLQK</sequence>
<accession>A0ABR6ZLC7</accession>
<dbReference type="EMBL" id="JACOGF010000002">
    <property type="protein sequence ID" value="MBC3916713.1"/>
    <property type="molecule type" value="Genomic_DNA"/>
</dbReference>
<dbReference type="RefSeq" id="WP_186945959.1">
    <property type="nucleotide sequence ID" value="NZ_JACOGF010000002.1"/>
</dbReference>
<dbReference type="Proteomes" id="UP000650424">
    <property type="component" value="Unassembled WGS sequence"/>
</dbReference>
<name>A0ABR6ZLC7_9BURK</name>
<organism evidence="1 2">
    <name type="scientific">Undibacterium hunanense</name>
    <dbReference type="NCBI Taxonomy" id="2762292"/>
    <lineage>
        <taxon>Bacteria</taxon>
        <taxon>Pseudomonadati</taxon>
        <taxon>Pseudomonadota</taxon>
        <taxon>Betaproteobacteria</taxon>
        <taxon>Burkholderiales</taxon>
        <taxon>Oxalobacteraceae</taxon>
        <taxon>Undibacterium</taxon>
    </lineage>
</organism>
<proteinExistence type="predicted"/>